<keyword evidence="3" id="KW-0240">DNA-directed RNA polymerase</keyword>
<dbReference type="WBParaSite" id="GPUH_0000978101-mRNA-1">
    <property type="protein sequence ID" value="GPUH_0000978101-mRNA-1"/>
    <property type="gene ID" value="GPUH_0000978101"/>
</dbReference>
<dbReference type="AlphaFoldDB" id="A0A183DM29"/>
<dbReference type="InterPro" id="IPR007120">
    <property type="entry name" value="DNA-dir_RNAP_su2_dom"/>
</dbReference>
<feature type="domain" description="DNA-directed RNA polymerase subunit 2 hybrid-binding" evidence="7">
    <location>
        <begin position="40"/>
        <end position="97"/>
    </location>
</feature>
<evidence type="ECO:0000256" key="1">
    <source>
        <dbReference type="ARBA" id="ARBA00006835"/>
    </source>
</evidence>
<keyword evidence="6" id="KW-0804">Transcription</keyword>
<evidence type="ECO:0000256" key="2">
    <source>
        <dbReference type="ARBA" id="ARBA00012418"/>
    </source>
</evidence>
<reference evidence="10" key="1">
    <citation type="submission" date="2016-06" db="UniProtKB">
        <authorList>
            <consortium name="WormBaseParasite"/>
        </authorList>
    </citation>
    <scope>IDENTIFICATION</scope>
</reference>
<dbReference type="EC" id="2.7.7.6" evidence="2"/>
<dbReference type="GO" id="GO:0000428">
    <property type="term" value="C:DNA-directed RNA polymerase complex"/>
    <property type="evidence" value="ECO:0007669"/>
    <property type="project" value="UniProtKB-KW"/>
</dbReference>
<organism evidence="10">
    <name type="scientific">Gongylonema pulchrum</name>
    <dbReference type="NCBI Taxonomy" id="637853"/>
    <lineage>
        <taxon>Eukaryota</taxon>
        <taxon>Metazoa</taxon>
        <taxon>Ecdysozoa</taxon>
        <taxon>Nematoda</taxon>
        <taxon>Chromadorea</taxon>
        <taxon>Rhabditida</taxon>
        <taxon>Spirurina</taxon>
        <taxon>Spiruromorpha</taxon>
        <taxon>Spiruroidea</taxon>
        <taxon>Gongylonematidae</taxon>
        <taxon>Gongylonema</taxon>
    </lineage>
</organism>
<reference evidence="8 9" key="2">
    <citation type="submission" date="2018-11" db="EMBL/GenBank/DDBJ databases">
        <authorList>
            <consortium name="Pathogen Informatics"/>
        </authorList>
    </citation>
    <scope>NUCLEOTIDE SEQUENCE [LARGE SCALE GENOMIC DNA]</scope>
</reference>
<dbReference type="InterPro" id="IPR015712">
    <property type="entry name" value="DNA-dir_RNA_pol_su2"/>
</dbReference>
<keyword evidence="4" id="KW-0808">Transferase</keyword>
<dbReference type="OrthoDB" id="10248617at2759"/>
<dbReference type="InterPro" id="IPR037033">
    <property type="entry name" value="DNA-dir_RNAP_su2_hyb_sf"/>
</dbReference>
<keyword evidence="5" id="KW-0548">Nucleotidyltransferase</keyword>
<sequence length="131" mass="14943">MMCSNVARYSTLLVKRRFTALCLLPLKHGENVVFLLLLGANQEDLPFNDQGICPDMIMNPHGYPSRMTVGKLMELLSGKNAVLSGRFHYGTAFAGDQVCTCLNFMHIFKETRMKSYSWLHFRSFSRSLTTR</sequence>
<dbReference type="GO" id="GO:0032549">
    <property type="term" value="F:ribonucleoside binding"/>
    <property type="evidence" value="ECO:0007669"/>
    <property type="project" value="InterPro"/>
</dbReference>
<gene>
    <name evidence="8" type="ORF">GPUH_LOCUS9771</name>
</gene>
<evidence type="ECO:0000313" key="8">
    <source>
        <dbReference type="EMBL" id="VDK77152.1"/>
    </source>
</evidence>
<dbReference type="PANTHER" id="PTHR20856">
    <property type="entry name" value="DNA-DIRECTED RNA POLYMERASE I SUBUNIT 2"/>
    <property type="match status" value="1"/>
</dbReference>
<dbReference type="GO" id="GO:0003899">
    <property type="term" value="F:DNA-directed RNA polymerase activity"/>
    <property type="evidence" value="ECO:0007669"/>
    <property type="project" value="UniProtKB-EC"/>
</dbReference>
<dbReference type="Pfam" id="PF00562">
    <property type="entry name" value="RNA_pol_Rpb2_6"/>
    <property type="match status" value="1"/>
</dbReference>
<dbReference type="EMBL" id="UYRT01033614">
    <property type="protein sequence ID" value="VDK77152.1"/>
    <property type="molecule type" value="Genomic_DNA"/>
</dbReference>
<dbReference type="SUPFAM" id="SSF64484">
    <property type="entry name" value="beta and beta-prime subunits of DNA dependent RNA-polymerase"/>
    <property type="match status" value="1"/>
</dbReference>
<evidence type="ECO:0000313" key="10">
    <source>
        <dbReference type="WBParaSite" id="GPUH_0000978101-mRNA-1"/>
    </source>
</evidence>
<accession>A0A183DM29</accession>
<protein>
    <recommendedName>
        <fullName evidence="2">DNA-directed RNA polymerase</fullName>
        <ecNumber evidence="2">2.7.7.6</ecNumber>
    </recommendedName>
</protein>
<name>A0A183DM29_9BILA</name>
<keyword evidence="9" id="KW-1185">Reference proteome</keyword>
<evidence type="ECO:0000256" key="5">
    <source>
        <dbReference type="ARBA" id="ARBA00022695"/>
    </source>
</evidence>
<dbReference type="Gene3D" id="2.40.270.10">
    <property type="entry name" value="DNA-directed RNA polymerase, subunit 2, domain 6"/>
    <property type="match status" value="1"/>
</dbReference>
<evidence type="ECO:0000259" key="7">
    <source>
        <dbReference type="Pfam" id="PF00562"/>
    </source>
</evidence>
<evidence type="ECO:0000256" key="6">
    <source>
        <dbReference type="ARBA" id="ARBA00023163"/>
    </source>
</evidence>
<evidence type="ECO:0000256" key="3">
    <source>
        <dbReference type="ARBA" id="ARBA00022478"/>
    </source>
</evidence>
<comment type="similarity">
    <text evidence="1">Belongs to the RNA polymerase beta chain family.</text>
</comment>
<dbReference type="GO" id="GO:0003677">
    <property type="term" value="F:DNA binding"/>
    <property type="evidence" value="ECO:0007669"/>
    <property type="project" value="InterPro"/>
</dbReference>
<evidence type="ECO:0000313" key="9">
    <source>
        <dbReference type="Proteomes" id="UP000271098"/>
    </source>
</evidence>
<dbReference type="GO" id="GO:0006351">
    <property type="term" value="P:DNA-templated transcription"/>
    <property type="evidence" value="ECO:0007669"/>
    <property type="project" value="InterPro"/>
</dbReference>
<proteinExistence type="inferred from homology"/>
<evidence type="ECO:0000256" key="4">
    <source>
        <dbReference type="ARBA" id="ARBA00022679"/>
    </source>
</evidence>
<dbReference type="Proteomes" id="UP000271098">
    <property type="component" value="Unassembled WGS sequence"/>
</dbReference>